<reference evidence="4 5" key="1">
    <citation type="journal article" date="2019" name="Nat. Plants">
        <title>Stout camphor tree genome fills gaps in understanding of flowering plant genome evolution.</title>
        <authorList>
            <person name="Chaw S.M."/>
            <person name="Liu Y.C."/>
            <person name="Wu Y.W."/>
            <person name="Wang H.Y."/>
            <person name="Lin C.I."/>
            <person name="Wu C.S."/>
            <person name="Ke H.M."/>
            <person name="Chang L.Y."/>
            <person name="Hsu C.Y."/>
            <person name="Yang H.T."/>
            <person name="Sudianto E."/>
            <person name="Hsu M.H."/>
            <person name="Wu K.P."/>
            <person name="Wang L.N."/>
            <person name="Leebens-Mack J.H."/>
            <person name="Tsai I.J."/>
        </authorList>
    </citation>
    <scope>NUCLEOTIDE SEQUENCE [LARGE SCALE GENOMIC DNA]</scope>
    <source>
        <strain evidence="5">cv. Chaw 1501</strain>
        <tissue evidence="4">Young leaves</tissue>
    </source>
</reference>
<comment type="caution">
    <text evidence="4">The sequence shown here is derived from an EMBL/GenBank/DDBJ whole genome shotgun (WGS) entry which is preliminary data.</text>
</comment>
<organism evidence="4 5">
    <name type="scientific">Cinnamomum micranthum f. kanehirae</name>
    <dbReference type="NCBI Taxonomy" id="337451"/>
    <lineage>
        <taxon>Eukaryota</taxon>
        <taxon>Viridiplantae</taxon>
        <taxon>Streptophyta</taxon>
        <taxon>Embryophyta</taxon>
        <taxon>Tracheophyta</taxon>
        <taxon>Spermatophyta</taxon>
        <taxon>Magnoliopsida</taxon>
        <taxon>Magnoliidae</taxon>
        <taxon>Laurales</taxon>
        <taxon>Lauraceae</taxon>
        <taxon>Cinnamomum</taxon>
    </lineage>
</organism>
<dbReference type="InterPro" id="IPR004640">
    <property type="entry name" value="HscB"/>
</dbReference>
<feature type="domain" description="HECT" evidence="3">
    <location>
        <begin position="302"/>
        <end position="340"/>
    </location>
</feature>
<gene>
    <name evidence="4" type="ORF">CKAN_01713900</name>
</gene>
<dbReference type="PANTHER" id="PTHR14021:SF15">
    <property type="entry name" value="IRON-SULFUR CLUSTER CO-CHAPERONE PROTEIN HSCB"/>
    <property type="match status" value="1"/>
</dbReference>
<dbReference type="OrthoDB" id="448954at2759"/>
<dbReference type="GO" id="GO:0001671">
    <property type="term" value="F:ATPase activator activity"/>
    <property type="evidence" value="ECO:0007669"/>
    <property type="project" value="InterPro"/>
</dbReference>
<evidence type="ECO:0000313" key="4">
    <source>
        <dbReference type="EMBL" id="RWR88150.1"/>
    </source>
</evidence>
<evidence type="ECO:0000313" key="5">
    <source>
        <dbReference type="Proteomes" id="UP000283530"/>
    </source>
</evidence>
<dbReference type="PROSITE" id="PS50237">
    <property type="entry name" value="HECT"/>
    <property type="match status" value="1"/>
</dbReference>
<dbReference type="STRING" id="337451.A0A443PBM3"/>
<dbReference type="Gene3D" id="1.10.287.110">
    <property type="entry name" value="DnaJ domain"/>
    <property type="match status" value="1"/>
</dbReference>
<keyword evidence="5" id="KW-1185">Reference proteome</keyword>
<dbReference type="Gene3D" id="3.30.2410.10">
    <property type="entry name" value="Hect, E3 ligase catalytic domain"/>
    <property type="match status" value="1"/>
</dbReference>
<dbReference type="Proteomes" id="UP000283530">
    <property type="component" value="Unassembled WGS sequence"/>
</dbReference>
<proteinExistence type="predicted"/>
<dbReference type="InterPro" id="IPR035983">
    <property type="entry name" value="Hect_E3_ubiquitin_ligase"/>
</dbReference>
<dbReference type="SUPFAM" id="SSF56204">
    <property type="entry name" value="Hect, E3 ligase catalytic domain"/>
    <property type="match status" value="1"/>
</dbReference>
<evidence type="ECO:0000259" key="3">
    <source>
        <dbReference type="PROSITE" id="PS50237"/>
    </source>
</evidence>
<protein>
    <submittedName>
        <fullName evidence="4">Iron-sulfur cluster co-chaperone protein HscB, mitochondrial</fullName>
    </submittedName>
</protein>
<accession>A0A443PBM3</accession>
<dbReference type="AlphaFoldDB" id="A0A443PBM3"/>
<dbReference type="GO" id="GO:0044571">
    <property type="term" value="P:[2Fe-2S] cluster assembly"/>
    <property type="evidence" value="ECO:0007669"/>
    <property type="project" value="InterPro"/>
</dbReference>
<keyword evidence="1 2" id="KW-0833">Ubl conjugation pathway</keyword>
<sequence length="340" mass="38710">MHVCYPFSTVDVLANIWICPSAPSSSVSSRLLLHPRRQPPRRARSHLEFQPKTQIPCDFSDSSSHSSEETRVSRAFHCVYDCSLHSRVSSSSFCSESAERSVERCWNCSAAAEQQHFLSCGACRSVQSVDRSVDYFQIFGLEKRYDIQTENLESKYKDWKRFEDVLSMEMIGKLKCLPMARFEVLLLMISSFCSDSECIKSRIKENRWNMEEPRIMEIFHGIPADNFINITSGLMRLEGEPVDEEQTVLDPELLAEPFSTVDRLAGDLDLPLLLPPQPLPPHYSSISDDSFFCSLSLVLVRPKHPLCFNQLILPEYPSKEQLQESLLLAIHEASEGFGFG</sequence>
<dbReference type="InterPro" id="IPR036869">
    <property type="entry name" value="J_dom_sf"/>
</dbReference>
<dbReference type="PANTHER" id="PTHR14021">
    <property type="entry name" value="IRON-SULFUR CLUSTER CO-CHAPERONE PROTEIN HSCB"/>
    <property type="match status" value="1"/>
</dbReference>
<dbReference type="GO" id="GO:0004842">
    <property type="term" value="F:ubiquitin-protein transferase activity"/>
    <property type="evidence" value="ECO:0007669"/>
    <property type="project" value="InterPro"/>
</dbReference>
<dbReference type="InterPro" id="IPR000569">
    <property type="entry name" value="HECT_dom"/>
</dbReference>
<name>A0A443PBM3_9MAGN</name>
<feature type="active site" description="Glycyl thioester intermediate" evidence="2">
    <location>
        <position position="307"/>
    </location>
</feature>
<dbReference type="GO" id="GO:0051087">
    <property type="term" value="F:protein-folding chaperone binding"/>
    <property type="evidence" value="ECO:0007669"/>
    <property type="project" value="InterPro"/>
</dbReference>
<evidence type="ECO:0000256" key="1">
    <source>
        <dbReference type="ARBA" id="ARBA00022786"/>
    </source>
</evidence>
<dbReference type="Pfam" id="PF00632">
    <property type="entry name" value="HECT"/>
    <property type="match status" value="1"/>
</dbReference>
<evidence type="ECO:0000256" key="2">
    <source>
        <dbReference type="PROSITE-ProRule" id="PRU00104"/>
    </source>
</evidence>
<dbReference type="EMBL" id="QPKB01000007">
    <property type="protein sequence ID" value="RWR88150.1"/>
    <property type="molecule type" value="Genomic_DNA"/>
</dbReference>